<dbReference type="InterPro" id="IPR050272">
    <property type="entry name" value="Isochorismatase-like_hydrls"/>
</dbReference>
<reference evidence="3 4" key="1">
    <citation type="submission" date="2021-01" db="EMBL/GenBank/DDBJ databases">
        <title>Whole genome shotgun sequence of Cellulomonas phragmiteti NBRC 110785.</title>
        <authorList>
            <person name="Komaki H."/>
            <person name="Tamura T."/>
        </authorList>
    </citation>
    <scope>NUCLEOTIDE SEQUENCE [LARGE SCALE GENOMIC DNA]</scope>
    <source>
        <strain evidence="3 4">NBRC 110785</strain>
    </source>
</reference>
<feature type="domain" description="Isochorismatase-like" evidence="2">
    <location>
        <begin position="30"/>
        <end position="202"/>
    </location>
</feature>
<dbReference type="Proteomes" id="UP000614741">
    <property type="component" value="Unassembled WGS sequence"/>
</dbReference>
<dbReference type="EMBL" id="BONP01000013">
    <property type="protein sequence ID" value="GIG40580.1"/>
    <property type="molecule type" value="Genomic_DNA"/>
</dbReference>
<dbReference type="SUPFAM" id="SSF52499">
    <property type="entry name" value="Isochorismatase-like hydrolases"/>
    <property type="match status" value="1"/>
</dbReference>
<evidence type="ECO:0000256" key="1">
    <source>
        <dbReference type="ARBA" id="ARBA00022801"/>
    </source>
</evidence>
<evidence type="ECO:0000313" key="3">
    <source>
        <dbReference type="EMBL" id="GIG40580.1"/>
    </source>
</evidence>
<organism evidence="3 4">
    <name type="scientific">Cellulomonas phragmiteti</name>
    <dbReference type="NCBI Taxonomy" id="478780"/>
    <lineage>
        <taxon>Bacteria</taxon>
        <taxon>Bacillati</taxon>
        <taxon>Actinomycetota</taxon>
        <taxon>Actinomycetes</taxon>
        <taxon>Micrococcales</taxon>
        <taxon>Cellulomonadaceae</taxon>
        <taxon>Cellulomonas</taxon>
    </lineage>
</organism>
<dbReference type="PRINTS" id="PR01398">
    <property type="entry name" value="ISCHRISMTASE"/>
</dbReference>
<protein>
    <recommendedName>
        <fullName evidence="2">Isochorismatase-like domain-containing protein</fullName>
    </recommendedName>
</protein>
<comment type="caution">
    <text evidence="3">The sequence shown here is derived from an EMBL/GenBank/DDBJ whole genome shotgun (WGS) entry which is preliminary data.</text>
</comment>
<dbReference type="PANTHER" id="PTHR43540:SF3">
    <property type="entry name" value="ENTEROBACTIN SYNTHASE COMPONENT B"/>
    <property type="match status" value="1"/>
</dbReference>
<keyword evidence="1" id="KW-0378">Hydrolase</keyword>
<gene>
    <name evidence="3" type="ORF">Cph01nite_23420</name>
</gene>
<evidence type="ECO:0000313" key="4">
    <source>
        <dbReference type="Proteomes" id="UP000614741"/>
    </source>
</evidence>
<dbReference type="PANTHER" id="PTHR43540">
    <property type="entry name" value="PEROXYUREIDOACRYLATE/UREIDOACRYLATE AMIDOHYDROLASE-RELATED"/>
    <property type="match status" value="1"/>
</dbReference>
<dbReference type="InterPro" id="IPR000868">
    <property type="entry name" value="Isochorismatase-like_dom"/>
</dbReference>
<dbReference type="InterPro" id="IPR016291">
    <property type="entry name" value="Isochorismatase"/>
</dbReference>
<sequence length="217" mass="23964">MSLPRIAPYPMPVSVPPGRATWELDPDRCVVLVHDAQRYFLDAFEPGVEPMTVLLDHLERIVHAARGRGVPVVYSAQPGDQAPGPRGLLKDFWGPGLRAVPEHTDVVDRLAPRPGDVRITKWRYSAFQRTDLRETLQELGRDQIVVTGVYAHLGCLLTAADAFMRDLETFFVADAVADFSEAEHHAAVHYAAGRCARVLLAADVVATLEQGDSFESR</sequence>
<dbReference type="Gene3D" id="3.40.50.850">
    <property type="entry name" value="Isochorismatase-like"/>
    <property type="match status" value="1"/>
</dbReference>
<accession>A0ABQ4DMK3</accession>
<keyword evidence="4" id="KW-1185">Reference proteome</keyword>
<dbReference type="InterPro" id="IPR036380">
    <property type="entry name" value="Isochorismatase-like_sf"/>
</dbReference>
<evidence type="ECO:0000259" key="2">
    <source>
        <dbReference type="Pfam" id="PF00857"/>
    </source>
</evidence>
<proteinExistence type="predicted"/>
<dbReference type="RefSeq" id="WP_239069217.1">
    <property type="nucleotide sequence ID" value="NZ_BONP01000013.1"/>
</dbReference>
<dbReference type="Pfam" id="PF00857">
    <property type="entry name" value="Isochorismatase"/>
    <property type="match status" value="1"/>
</dbReference>
<name>A0ABQ4DMK3_9CELL</name>